<keyword evidence="10 12" id="KW-0472">Membrane</keyword>
<dbReference type="AlphaFoldDB" id="C0NP51"/>
<dbReference type="PANTHER" id="PTHR31961:SF3">
    <property type="entry name" value="SENSITIVE TO HIGH EXPRESSION PROTEIN 9, MITOCHONDRIAL"/>
    <property type="match status" value="1"/>
</dbReference>
<evidence type="ECO:0000256" key="6">
    <source>
        <dbReference type="ARBA" id="ARBA00022946"/>
    </source>
</evidence>
<reference evidence="14" key="1">
    <citation type="submission" date="2009-02" db="EMBL/GenBank/DDBJ databases">
        <title>The Genome Sequence of Ajellomyces capsulatus strain G186AR.</title>
        <authorList>
            <consortium name="The Broad Institute Genome Sequencing Platform"/>
            <person name="Champion M."/>
            <person name="Cuomo C."/>
            <person name="Ma L.-J."/>
            <person name="Henn M.R."/>
            <person name="Sil A."/>
            <person name="Goldman B."/>
            <person name="Young S.K."/>
            <person name="Kodira C.D."/>
            <person name="Zeng Q."/>
            <person name="Koehrsen M."/>
            <person name="Alvarado L."/>
            <person name="Berlin A."/>
            <person name="Borenstein D."/>
            <person name="Chen Z."/>
            <person name="Engels R."/>
            <person name="Freedman E."/>
            <person name="Gellesch M."/>
            <person name="Goldberg J."/>
            <person name="Griggs A."/>
            <person name="Gujja S."/>
            <person name="Heiman D."/>
            <person name="Hepburn T."/>
            <person name="Howarth C."/>
            <person name="Jen D."/>
            <person name="Larson L."/>
            <person name="Lewis B."/>
            <person name="Mehta T."/>
            <person name="Park D."/>
            <person name="Pearson M."/>
            <person name="Roberts A."/>
            <person name="Saif S."/>
            <person name="Shea T."/>
            <person name="Shenoy N."/>
            <person name="Sisk P."/>
            <person name="Stolte C."/>
            <person name="Sykes S."/>
            <person name="Walk T."/>
            <person name="White J."/>
            <person name="Yandava C."/>
            <person name="Klein B."/>
            <person name="McEwen J.G."/>
            <person name="Puccia R."/>
            <person name="Goldman G.H."/>
            <person name="Felipe M.S."/>
            <person name="Nino-Vega G."/>
            <person name="San-Blas G."/>
            <person name="Taylor J."/>
            <person name="Mendoza L."/>
            <person name="Galagan J."/>
            <person name="Nusbaum C."/>
            <person name="Birren B."/>
        </authorList>
    </citation>
    <scope>NUCLEOTIDE SEQUENCE</scope>
    <source>
        <strain evidence="14">G186AR</strain>
    </source>
</reference>
<comment type="function">
    <text evidence="11">Required for the maintenance of the structure of the mitochondrial inner membrane. Involved in mitochondrial morphology. Causes growth arrest when highly overexpressed.</text>
</comment>
<comment type="subunit">
    <text evidence="3 12">Homooligomer.</text>
</comment>
<evidence type="ECO:0000256" key="4">
    <source>
        <dbReference type="ARBA" id="ARBA00022692"/>
    </source>
</evidence>
<dbReference type="PANTHER" id="PTHR31961">
    <property type="entry name" value="SENSITIVE TO HIGH EXPRESSION PROTEIN 9, MITOCHONDRIAL"/>
    <property type="match status" value="1"/>
</dbReference>
<organism evidence="14 15">
    <name type="scientific">Ajellomyces capsulatus (strain G186AR / H82 / ATCC MYA-2454 / RMSCC 2432)</name>
    <name type="common">Darling's disease fungus</name>
    <name type="synonym">Histoplasma capsulatum</name>
    <dbReference type="NCBI Taxonomy" id="447093"/>
    <lineage>
        <taxon>Eukaryota</taxon>
        <taxon>Fungi</taxon>
        <taxon>Dikarya</taxon>
        <taxon>Ascomycota</taxon>
        <taxon>Pezizomycotina</taxon>
        <taxon>Eurotiomycetes</taxon>
        <taxon>Eurotiomycetidae</taxon>
        <taxon>Onygenales</taxon>
        <taxon>Ajellomycetaceae</taxon>
        <taxon>Histoplasma</taxon>
    </lineage>
</organism>
<dbReference type="GO" id="GO:0007007">
    <property type="term" value="P:inner mitochondrial membrane organization"/>
    <property type="evidence" value="ECO:0007669"/>
    <property type="project" value="TreeGrafter"/>
</dbReference>
<comment type="subcellular location">
    <subcellularLocation>
        <location evidence="1 12">Mitochondrion inner membrane</location>
        <topology evidence="1 12">Multi-pass membrane protein</topology>
    </subcellularLocation>
</comment>
<feature type="compositionally biased region" description="Basic and acidic residues" evidence="13">
    <location>
        <begin position="109"/>
        <end position="125"/>
    </location>
</feature>
<name>C0NP51_AJECG</name>
<accession>C0NP51</accession>
<evidence type="ECO:0000256" key="13">
    <source>
        <dbReference type="SAM" id="MobiDB-lite"/>
    </source>
</evidence>
<sequence length="489" mass="52944">MQPILPIFRQSLLRSSINLSRSSTTTNAATATKTSAPKFITTSTTTTRTARASTSPIPFLPPGARKQHQWFVSVRHRNNNYNVYATASVCLRCQFRRRYSSVQGGGKGVEGDKKDSMPLKSDGKGNLEGPNAGEMQGVFTKRASESELDLLGREKRCLDSYSKTQQQGQRQQEQDQKNVKEGNGNGNDRGLPSQIEKRRSDLSKQFTRLMDNMQSNIFIVGQRLNDLTGYSGIEKLKQDILAQEQRVRETRTCVQEAKEATPQPSTAAPPHNAKLMSSYSANTPGAPQISSALPPSTAPTTANERAETNAPEALVVAVEPWRGHRLVKGFEEKVMEALERENGMKEGVGAVEGATLRDGATTVPTTAATPSLIAEPVTPFSNISDETPAGPSDAAMFTEQDVPDPAIVSATAPTLTPSQPNKQSQSSTSALLLPPDATLSPDSWRQTIHDLFGERRITLSQRELTTVALESAAAGAAVMGVLIALFRPR</sequence>
<dbReference type="VEuPathDB" id="FungiDB:I7I50_04940"/>
<keyword evidence="7 12" id="KW-1133">Transmembrane helix</keyword>
<evidence type="ECO:0000256" key="10">
    <source>
        <dbReference type="ARBA" id="ARBA00023136"/>
    </source>
</evidence>
<evidence type="ECO:0000256" key="12">
    <source>
        <dbReference type="RuleBase" id="RU364128"/>
    </source>
</evidence>
<proteinExistence type="inferred from homology"/>
<evidence type="ECO:0000256" key="8">
    <source>
        <dbReference type="ARBA" id="ARBA00023054"/>
    </source>
</evidence>
<keyword evidence="4 12" id="KW-0812">Transmembrane</keyword>
<feature type="transmembrane region" description="Helical" evidence="12">
    <location>
        <begin position="464"/>
        <end position="486"/>
    </location>
</feature>
<evidence type="ECO:0000256" key="5">
    <source>
        <dbReference type="ARBA" id="ARBA00022792"/>
    </source>
</evidence>
<dbReference type="Pfam" id="PF05546">
    <property type="entry name" value="She9_MDM33"/>
    <property type="match status" value="1"/>
</dbReference>
<evidence type="ECO:0000256" key="1">
    <source>
        <dbReference type="ARBA" id="ARBA00004448"/>
    </source>
</evidence>
<feature type="compositionally biased region" description="Polar residues" evidence="13">
    <location>
        <begin position="275"/>
        <end position="303"/>
    </location>
</feature>
<feature type="compositionally biased region" description="Polar residues" evidence="13">
    <location>
        <begin position="411"/>
        <end position="430"/>
    </location>
</feature>
<evidence type="ECO:0000256" key="3">
    <source>
        <dbReference type="ARBA" id="ARBA00011182"/>
    </source>
</evidence>
<comment type="caution">
    <text evidence="12">Lacks conserved residue(s) required for the propagation of feature annotation.</text>
</comment>
<feature type="region of interest" description="Disordered" evidence="13">
    <location>
        <begin position="255"/>
        <end position="308"/>
    </location>
</feature>
<protein>
    <recommendedName>
        <fullName evidence="12">Sensitive to high expression protein 9, mitochondrial</fullName>
    </recommendedName>
</protein>
<dbReference type="InterPro" id="IPR008839">
    <property type="entry name" value="MDM33_fungi"/>
</dbReference>
<evidence type="ECO:0000313" key="14">
    <source>
        <dbReference type="EMBL" id="EEH06711.1"/>
    </source>
</evidence>
<keyword evidence="9 12" id="KW-0496">Mitochondrion</keyword>
<keyword evidence="6 12" id="KW-0809">Transit peptide</keyword>
<evidence type="ECO:0000256" key="2">
    <source>
        <dbReference type="ARBA" id="ARBA00007472"/>
    </source>
</evidence>
<evidence type="ECO:0000256" key="11">
    <source>
        <dbReference type="ARBA" id="ARBA00024807"/>
    </source>
</evidence>
<evidence type="ECO:0000256" key="9">
    <source>
        <dbReference type="ARBA" id="ARBA00023128"/>
    </source>
</evidence>
<evidence type="ECO:0000256" key="7">
    <source>
        <dbReference type="ARBA" id="ARBA00022989"/>
    </source>
</evidence>
<gene>
    <name evidence="14" type="ORF">HCBG_04931</name>
</gene>
<evidence type="ECO:0000313" key="15">
    <source>
        <dbReference type="Proteomes" id="UP000001631"/>
    </source>
</evidence>
<feature type="region of interest" description="Disordered" evidence="13">
    <location>
        <begin position="160"/>
        <end position="197"/>
    </location>
</feature>
<dbReference type="GeneID" id="69037947"/>
<feature type="region of interest" description="Disordered" evidence="13">
    <location>
        <begin position="410"/>
        <end position="439"/>
    </location>
</feature>
<keyword evidence="8" id="KW-0175">Coiled coil</keyword>
<dbReference type="HOGENOM" id="CLU_025632_2_0_1"/>
<dbReference type="InParanoid" id="C0NP51"/>
<dbReference type="GO" id="GO:0005743">
    <property type="term" value="C:mitochondrial inner membrane"/>
    <property type="evidence" value="ECO:0007669"/>
    <property type="project" value="UniProtKB-SubCell"/>
</dbReference>
<feature type="region of interest" description="Disordered" evidence="13">
    <location>
        <begin position="101"/>
        <end position="134"/>
    </location>
</feature>
<dbReference type="EMBL" id="GG663368">
    <property type="protein sequence ID" value="EEH06711.1"/>
    <property type="molecule type" value="Genomic_DNA"/>
</dbReference>
<comment type="similarity">
    <text evidence="2 12">Belongs to the SHE9 family.</text>
</comment>
<keyword evidence="15" id="KW-1185">Reference proteome</keyword>
<keyword evidence="5 12" id="KW-0999">Mitochondrion inner membrane</keyword>
<dbReference type="RefSeq" id="XP_045287192.1">
    <property type="nucleotide sequence ID" value="XM_045431980.1"/>
</dbReference>
<dbReference type="Proteomes" id="UP000001631">
    <property type="component" value="Unassembled WGS sequence"/>
</dbReference>